<keyword evidence="2" id="KW-0175">Coiled coil</keyword>
<reference evidence="7 8" key="1">
    <citation type="journal article" date="2012" name="J. Bacteriol.">
        <title>Genome Sequence of Gallaecimonas xiamenensis Type Strain 3-C-1.</title>
        <authorList>
            <person name="Lai Q."/>
            <person name="Wang L."/>
            <person name="Wang W."/>
            <person name="Shao Z."/>
        </authorList>
    </citation>
    <scope>NUCLEOTIDE SEQUENCE [LARGE SCALE GENOMIC DNA]</scope>
    <source>
        <strain evidence="7 8">3-C-1</strain>
    </source>
</reference>
<organism evidence="7 8">
    <name type="scientific">Gallaecimonas xiamenensis 3-C-1</name>
    <dbReference type="NCBI Taxonomy" id="745411"/>
    <lineage>
        <taxon>Bacteria</taxon>
        <taxon>Pseudomonadati</taxon>
        <taxon>Pseudomonadota</taxon>
        <taxon>Gammaproteobacteria</taxon>
        <taxon>Enterobacterales</taxon>
        <taxon>Gallaecimonadaceae</taxon>
        <taxon>Gallaecimonas</taxon>
    </lineage>
</organism>
<dbReference type="Pfam" id="PF18276">
    <property type="entry name" value="TcA_TcB_BD"/>
    <property type="match status" value="1"/>
</dbReference>
<proteinExistence type="predicted"/>
<evidence type="ECO:0000259" key="4">
    <source>
        <dbReference type="Pfam" id="PF18276"/>
    </source>
</evidence>
<feature type="domain" description="Tc toxin complex TcA C-terminal TcB-binding" evidence="4">
    <location>
        <begin position="2224"/>
        <end position="2487"/>
    </location>
</feature>
<dbReference type="Pfam" id="PF20220">
    <property type="entry name" value="ABC_toxin_N"/>
    <property type="match status" value="1"/>
</dbReference>
<dbReference type="InterPro" id="IPR040840">
    <property type="entry name" value="TcA_TcB_BD"/>
</dbReference>
<name>K2KC99_9GAMM</name>
<dbReference type="STRING" id="745411.B3C1_08781"/>
<dbReference type="EMBL" id="AMRI01000010">
    <property type="protein sequence ID" value="EKE74970.1"/>
    <property type="molecule type" value="Genomic_DNA"/>
</dbReference>
<feature type="coiled-coil region" evidence="2">
    <location>
        <begin position="2216"/>
        <end position="2250"/>
    </location>
</feature>
<evidence type="ECO:0000256" key="3">
    <source>
        <dbReference type="SAM" id="MobiDB-lite"/>
    </source>
</evidence>
<accession>K2KC99</accession>
<keyword evidence="1" id="KW-0843">Virulence</keyword>
<evidence type="ECO:0000256" key="2">
    <source>
        <dbReference type="SAM" id="Coils"/>
    </source>
</evidence>
<gene>
    <name evidence="7" type="ORF">B3C1_08781</name>
</gene>
<feature type="region of interest" description="Disordered" evidence="3">
    <location>
        <begin position="1"/>
        <end position="36"/>
    </location>
</feature>
<dbReference type="Pfam" id="PF03538">
    <property type="entry name" value="VRP1"/>
    <property type="match status" value="1"/>
</dbReference>
<dbReference type="InterPro" id="IPR046839">
    <property type="entry name" value="ABC_toxin_N"/>
</dbReference>
<evidence type="ECO:0000313" key="8">
    <source>
        <dbReference type="Proteomes" id="UP000006755"/>
    </source>
</evidence>
<dbReference type="InterPro" id="IPR018003">
    <property type="entry name" value="Insecticidal_toxin/plasmid_vir"/>
</dbReference>
<comment type="caution">
    <text evidence="7">The sequence shown here is derived from an EMBL/GenBank/DDBJ whole genome shotgun (WGS) entry which is preliminary data.</text>
</comment>
<dbReference type="RefSeq" id="WP_008484284.1">
    <property type="nucleotide sequence ID" value="NZ_AMRI01000010.1"/>
</dbReference>
<dbReference type="InterPro" id="IPR041079">
    <property type="entry name" value="Neuraminidase-like"/>
</dbReference>
<feature type="domain" description="Neuraminidase-like" evidence="5">
    <location>
        <begin position="1216"/>
        <end position="1321"/>
    </location>
</feature>
<evidence type="ECO:0000259" key="6">
    <source>
        <dbReference type="Pfam" id="PF20220"/>
    </source>
</evidence>
<dbReference type="eggNOG" id="COG1196">
    <property type="taxonomic scope" value="Bacteria"/>
</dbReference>
<keyword evidence="8" id="KW-1185">Reference proteome</keyword>
<dbReference type="Proteomes" id="UP000006755">
    <property type="component" value="Unassembled WGS sequence"/>
</dbReference>
<feature type="coiled-coil region" evidence="2">
    <location>
        <begin position="2039"/>
        <end position="2099"/>
    </location>
</feature>
<dbReference type="OrthoDB" id="9781691at2"/>
<evidence type="ECO:0000256" key="1">
    <source>
        <dbReference type="ARBA" id="ARBA00023026"/>
    </source>
</evidence>
<protein>
    <submittedName>
        <fullName evidence="7">Toxin complex protein</fullName>
    </submittedName>
</protein>
<sequence>MTIQNGTSGSHLSKQPKSALSTSAAEKQSSRRQALNNSRAIPFAEIAKDPLYRQLALAICPKDLKAELEALYLDSPAQLAAFRSLDDLNVHLSKRTANDLVSSNSLNGLFARAKQEAIRGYRLMRHVLAIKDPLSQSLRHTNTNLPLAVEQALRTVADKAYAKPSSLQSKQSPAAYLRYLYRIATGLDQELGILPPKEGPYCLEKRRPDLAQLVLSETNLKQEIPTIELVNEVLESAPSDLDIGRTFYPIALPFDESAHLTRTALAQVGGTALNDIGVRTTQDDYPLSSGFTLVHDAAGLLGLTGTKDQSASAGSEIALLTGATDTELETAPLTLEELYGTADNLQAAQLSELQSRLDIDFDELTQLLGLYGVAQENGHDVRPGDYATVILNNDAPVQIVELNAGNYVYLKGDVLSPPDLRSLHYATRLYRATGIAFHQLNWLLAIPGVINLNNPDGMAHWQRSAWFNITNAGLRVLAGYRRYRDTFELTPEQYAALFGEICPFWRADTVVANATDAIAGLEQTEISFFRELFGKDAQRLHKALTDKEKPATILDAELVQIVGGGLRLTTAELHALVSELDAHFHLTSALDVRGLAALYRLTTLFRMLNWPLLGGMELAKQVSQQAGANETLWTHLTAKNLTPEETADLCGAIDCLVGLAQWMREAELSPETLITLLTPTVGGASGLDDIEQNWLASLANLASSTLASAETFRSFEHWDSETTAPVEITGEMWHSQLSSAGQIYPSSGVFRASTDRNSIDKACRHYLDAIAGVDLGLASNAKRLDRMVAKLVQTKSNQTQMLERHLATLSNELTAFGAGFLVTWAQGQTLDVLEALLQGPASVDAQYWMAQLQRHLSAADALGLGDIDLQTLGEKPQWLYTDAAKTPSPLCLEQLFYCQRFMTLQQGAATDAAWFGFLTLIHQNQPHATASAEEQTAWQAACTETLAILIGAPVADVALYVNHLFGAEQVADNLQKIDAVTRHARLAEELCIGASELLALKAVSDTNHSGSWATAASAARASIAKFKNGSQLTAFNHAFAEIKRDALIAAYMQTHIATDATLATTVTDREALYRYLLLDVNVTSQVPTSRLIEATSSLQLYINRALANLEPGIEFTHRQRLAAQWQIDKQYRQWEANQKLLLYPQNYIEPELRYITSPQFEGLQQAISGGDINEDSVEAAVNAYMAELAHCCELGLCSIYVERQDEAQPLDIEDSSLPSNATYHFLARAKWENDRFFYRKLEADYKTIATLDDPKQYLKAFDWTFWQEVVIPNTYALFSDVGVCFYLNRYYFSWLEIEERKTQTANGEQVSWRIYPRYMRCDAKALSGTTHTPDLFIEINNDDIDSVTVNDGGFVWNGNEPLFDGAYHPKLVKNNFKYGVLKSSTAGNATPNDVIFITFGVDLKSNSGSQTKNTIQIRISETWGDAFFIQDDFIDQRFQLASPDNFRPIHPRIIQADGLSSDQYNIKKKINPGSLYFTYEFNKRIPGEPFFYLVNNYNTTNAPPYGNAVLNSSLAGDNSIGSIAVDVALGDRRYGLFIYSSDGVSSDSHYISLTETSAVKLRIRIKLTWEEEGKGSEVTYTAWSEYDTQPLYMDLSAHKMNESSTDIKTFIKDETVRIESVLPSTWRINEKTGNRLKAEVQLQRVIPSLKVEYSVDNKVKSIDIQPSAGMDSVTNDYQYEAGTFEITIPDGKTNTGWVSTQSHGNSNFLHLISHEDNPLDNSYLLLNSSSALAALARSMPRPGGCLSLFDLGNQQKEEYLGSFIKEFDDSLVKLYPDDNTTLNPNKVPSTLFDFDASYGGYGWEIFYHIPSAIAAAYSNSGQYETALKWLKKIFNPSADDVWQVQPLQGAFAPTNGSVFSTGDIIFDPDRIATDYPFYYQQATIRQTIETMLESGDAAYKEETQESLQKAKATYVEAKQFFKENLPEILNNLSNIPWQNPSLHEAAKEDYDGFLDPYNQTLKNLYDQLENRLSYLRKWLDINGNPLQVPLLAMPIDPKNLQRAGKASLSLSGAEVPEEGDEKESLIDFVTVIRSAKGYIANLEKTSSQLLAAREKLDRSRISKLQRDIDARKIGRSSAIQELNITISEKEVAVKEANLASAASALSLHVGTFLTAIYSLSNAATKDAVEAYTEELVAEVKTKVNVSFISVIAGIPTIFGMASGGQRPEVKQEAQILATISKQIGDINKKSSTDKIAEWIKITLDASLKSAELSSKVLSAEKELSKAKKSLEKENKEKENRIADLADLEELNQMFSSSFANQSFYDSFIVDLELLFSEQWSATQEFCQLLTTLYEDETGATDGSSFLKTKAFGNDVQRLNAPSRLALDIERLETAYIRSLIDQQSQSSQMRFSLSEMTSTGSNKSALATLAEQGETYFELTEDMFDILYPGQYDRRIQSISVKFPGLEKAGISPHARLTQIANTRYLTRERNPNQGAKIRMNRYALQSIVLSTPEVDTANFNYPEGLLKRFQNTGVDSRWHLILPTVHELKNKIDNGRGKAWRDAANMHFEKIKAYLDDVEFIVTFSGRW</sequence>
<feature type="domain" description="ABC toxin N-terminal" evidence="6">
    <location>
        <begin position="1039"/>
        <end position="1163"/>
    </location>
</feature>
<dbReference type="Pfam" id="PF18413">
    <property type="entry name" value="Neuraminidase"/>
    <property type="match status" value="1"/>
</dbReference>
<evidence type="ECO:0000313" key="7">
    <source>
        <dbReference type="EMBL" id="EKE74970.1"/>
    </source>
</evidence>
<evidence type="ECO:0000259" key="5">
    <source>
        <dbReference type="Pfam" id="PF18413"/>
    </source>
</evidence>